<keyword evidence="2" id="KW-0732">Signal</keyword>
<reference evidence="3 4" key="1">
    <citation type="submission" date="2019-10" db="EMBL/GenBank/DDBJ databases">
        <authorList>
            <person name="Palmer J.M."/>
        </authorList>
    </citation>
    <scope>NUCLEOTIDE SEQUENCE [LARGE SCALE GENOMIC DNA]</scope>
    <source>
        <strain evidence="3 4">TWF694</strain>
    </source>
</reference>
<organism evidence="3 4">
    <name type="scientific">Orbilia ellipsospora</name>
    <dbReference type="NCBI Taxonomy" id="2528407"/>
    <lineage>
        <taxon>Eukaryota</taxon>
        <taxon>Fungi</taxon>
        <taxon>Dikarya</taxon>
        <taxon>Ascomycota</taxon>
        <taxon>Pezizomycotina</taxon>
        <taxon>Orbiliomycetes</taxon>
        <taxon>Orbiliales</taxon>
        <taxon>Orbiliaceae</taxon>
        <taxon>Orbilia</taxon>
    </lineage>
</organism>
<accession>A0AAV9WYX5</accession>
<evidence type="ECO:0000313" key="4">
    <source>
        <dbReference type="Proteomes" id="UP001365542"/>
    </source>
</evidence>
<name>A0AAV9WYX5_9PEZI</name>
<feature type="compositionally biased region" description="Low complexity" evidence="1">
    <location>
        <begin position="182"/>
        <end position="201"/>
    </location>
</feature>
<feature type="compositionally biased region" description="Polar residues" evidence="1">
    <location>
        <begin position="170"/>
        <end position="181"/>
    </location>
</feature>
<dbReference type="Proteomes" id="UP001365542">
    <property type="component" value="Unassembled WGS sequence"/>
</dbReference>
<sequence length="227" mass="23174">MSTKPAGALVTIVIVTPVYDAISGGQQCGPSSNYCDRSFPKQCGNWLGLKNTCCYGTVAFTNATASYLTSCDAFPQLSDNTYDSIAKLPSDFGKCVNLIVTIVNGDGTDIQPLTPVCVDLIFDESKKGSSSSSKTSTEPTSHATGEAQTPPHTATPTAGPSTSAGANGTAILTSSGSSLPEPTTQSSNPTATTTSAPNSASRKNGSSVLASFVFGSMIMAMFLGAQL</sequence>
<feature type="compositionally biased region" description="Low complexity" evidence="1">
    <location>
        <begin position="128"/>
        <end position="141"/>
    </location>
</feature>
<feature type="chain" id="PRO_5043485791" description="Extracellular membrane protein CFEM domain-containing protein" evidence="2">
    <location>
        <begin position="22"/>
        <end position="227"/>
    </location>
</feature>
<dbReference type="AlphaFoldDB" id="A0AAV9WYX5"/>
<feature type="signal peptide" evidence="2">
    <location>
        <begin position="1"/>
        <end position="21"/>
    </location>
</feature>
<feature type="region of interest" description="Disordered" evidence="1">
    <location>
        <begin position="126"/>
        <end position="204"/>
    </location>
</feature>
<evidence type="ECO:0000256" key="1">
    <source>
        <dbReference type="SAM" id="MobiDB-lite"/>
    </source>
</evidence>
<feature type="compositionally biased region" description="Low complexity" evidence="1">
    <location>
        <begin position="149"/>
        <end position="166"/>
    </location>
</feature>
<gene>
    <name evidence="3" type="ORF">TWF694_003670</name>
</gene>
<evidence type="ECO:0000256" key="2">
    <source>
        <dbReference type="SAM" id="SignalP"/>
    </source>
</evidence>
<evidence type="ECO:0008006" key="5">
    <source>
        <dbReference type="Google" id="ProtNLM"/>
    </source>
</evidence>
<evidence type="ECO:0000313" key="3">
    <source>
        <dbReference type="EMBL" id="KAK6530310.1"/>
    </source>
</evidence>
<proteinExistence type="predicted"/>
<keyword evidence="4" id="KW-1185">Reference proteome</keyword>
<comment type="caution">
    <text evidence="3">The sequence shown here is derived from an EMBL/GenBank/DDBJ whole genome shotgun (WGS) entry which is preliminary data.</text>
</comment>
<dbReference type="EMBL" id="JAVHJO010000013">
    <property type="protein sequence ID" value="KAK6530310.1"/>
    <property type="molecule type" value="Genomic_DNA"/>
</dbReference>
<protein>
    <recommendedName>
        <fullName evidence="5">Extracellular membrane protein CFEM domain-containing protein</fullName>
    </recommendedName>
</protein>